<comment type="caution">
    <text evidence="1">The sequence shown here is derived from an EMBL/GenBank/DDBJ whole genome shotgun (WGS) entry which is preliminary data.</text>
</comment>
<keyword evidence="2" id="KW-1185">Reference proteome</keyword>
<evidence type="ECO:0000313" key="2">
    <source>
        <dbReference type="Proteomes" id="UP001108089"/>
    </source>
</evidence>
<organism evidence="1 2">
    <name type="scientific">Gordonia tangerina</name>
    <dbReference type="NCBI Taxonomy" id="2911060"/>
    <lineage>
        <taxon>Bacteria</taxon>
        <taxon>Bacillati</taxon>
        <taxon>Actinomycetota</taxon>
        <taxon>Actinomycetes</taxon>
        <taxon>Mycobacteriales</taxon>
        <taxon>Gordoniaceae</taxon>
        <taxon>Gordonia</taxon>
    </lineage>
</organism>
<sequence length="114" mass="12556">MNRNEVIDLLTAASAYDRRTIGEGDVVAWSEAAHRAGWTFPKALDALHEHYAKTSQWLMPGHITERLRLVSRQPAPVSDVLALDAAPPASAERRAELMAEIRKLADRKSVDGVA</sequence>
<accession>A0ABS9DNS9</accession>
<dbReference type="RefSeq" id="WP_235724655.1">
    <property type="nucleotide sequence ID" value="NZ_JAKGCU010000016.1"/>
</dbReference>
<protein>
    <submittedName>
        <fullName evidence="1">Uncharacterized protein</fullName>
    </submittedName>
</protein>
<reference evidence="1" key="1">
    <citation type="submission" date="2022-01" db="EMBL/GenBank/DDBJ databases">
        <title>Gordonia xiamenensis sp. nov., isolated from surface seawater in Xiamen.</title>
        <authorList>
            <person name="He Y.F."/>
        </authorList>
    </citation>
    <scope>NUCLEOTIDE SEQUENCE</scope>
    <source>
        <strain evidence="1">GW1C4-4</strain>
    </source>
</reference>
<name>A0ABS9DNS9_9ACTN</name>
<evidence type="ECO:0000313" key="1">
    <source>
        <dbReference type="EMBL" id="MCF3939929.1"/>
    </source>
</evidence>
<dbReference type="Proteomes" id="UP001108089">
    <property type="component" value="Unassembled WGS sequence"/>
</dbReference>
<dbReference type="EMBL" id="JAKGCU010000016">
    <property type="protein sequence ID" value="MCF3939929.1"/>
    <property type="molecule type" value="Genomic_DNA"/>
</dbReference>
<proteinExistence type="predicted"/>
<gene>
    <name evidence="1" type="ORF">L1892_16250</name>
</gene>